<comment type="caution">
    <text evidence="2">The sequence shown here is derived from an EMBL/GenBank/DDBJ whole genome shotgun (WGS) entry which is preliminary data.</text>
</comment>
<dbReference type="Pfam" id="PF08011">
    <property type="entry name" value="PDDEXK_9"/>
    <property type="match status" value="1"/>
</dbReference>
<dbReference type="OrthoDB" id="1050390at2"/>
<name>A0A4R6LYU1_9FIRM</name>
<organism evidence="2 3">
    <name type="scientific">Halanaerobium saccharolyticum</name>
    <dbReference type="NCBI Taxonomy" id="43595"/>
    <lineage>
        <taxon>Bacteria</taxon>
        <taxon>Bacillati</taxon>
        <taxon>Bacillota</taxon>
        <taxon>Clostridia</taxon>
        <taxon>Halanaerobiales</taxon>
        <taxon>Halanaerobiaceae</taxon>
        <taxon>Halanaerobium</taxon>
    </lineage>
</organism>
<dbReference type="PANTHER" id="PTHR34825:SF2">
    <property type="entry name" value="AAA-ATPASE-LIKE DOMAIN-CONTAINING PROTEIN"/>
    <property type="match status" value="1"/>
</dbReference>
<sequence>MLKIPYGISSFAELRNENYFYADKTQYIELLESYGEKYIFFLRPRRFGKTLFLSTLENYYDLNKKEEFAELFSDLYIEKNKTKLANSYHILRFDFSSVATTSEEELLYTFLVKVQKAIEVFINKYDLDLQCPESHDPASMLNLFMARVQSKIDQEIYVLIDEYDQFANEMLGEDNSKFKKAVSQTGFVRRFYQALKEATADGVVDRIFATGVSPITLDSMTSGFNIAAKLTREPELNEMMGFTAGELKPLLNSLDISKAEGYNLMDKLKEYYNGYLFHQDAESKVFNSDMVLYFFKYYLRQHKEPEDLIDSNISSDYRKLEQLFALNEEEKTNEILESILNEELQDVVFTREFSLDNRFNADDFKSLLFYLGFLTIKEKTPVNIKLGLPNYAIKEIYFEFFSKIIEDYSGQEIFSSETRKTVAELALNGNIEPLVEEIEVILNSLSNRDLILFDEKYIKLLFISYLMLSKFYNVKSEYEVESGYIDLVLFKKEIEAVNYEALIELKYIKKSDYQKQKSKLLSEKIKEAKNQLFGYGEAEEFKQKDNLKKWIIIFAGADVAHLEEI</sequence>
<feature type="domain" description="AAA-ATPase-like" evidence="1">
    <location>
        <begin position="5"/>
        <end position="221"/>
    </location>
</feature>
<dbReference type="InterPro" id="IPR018631">
    <property type="entry name" value="AAA-ATPase-like_dom"/>
</dbReference>
<dbReference type="RefSeq" id="WP_133514169.1">
    <property type="nucleotide sequence ID" value="NZ_SNWX01000004.1"/>
</dbReference>
<accession>A0A4R6LYU1</accession>
<dbReference type="InterPro" id="IPR027417">
    <property type="entry name" value="P-loop_NTPase"/>
</dbReference>
<dbReference type="Proteomes" id="UP000295064">
    <property type="component" value="Unassembled WGS sequence"/>
</dbReference>
<dbReference type="EMBL" id="SNWX01000004">
    <property type="protein sequence ID" value="TDO94048.1"/>
    <property type="molecule type" value="Genomic_DNA"/>
</dbReference>
<proteinExistence type="predicted"/>
<reference evidence="2 3" key="1">
    <citation type="submission" date="2019-03" db="EMBL/GenBank/DDBJ databases">
        <title>Subsurface microbial communities from deep shales in Ohio and West Virginia, USA.</title>
        <authorList>
            <person name="Wrighton K."/>
        </authorList>
    </citation>
    <scope>NUCLEOTIDE SEQUENCE [LARGE SCALE GENOMIC DNA]</scope>
    <source>
        <strain evidence="2 3">MA284_T2</strain>
    </source>
</reference>
<dbReference type="Gene3D" id="3.40.50.300">
    <property type="entry name" value="P-loop containing nucleotide triphosphate hydrolases"/>
    <property type="match status" value="1"/>
</dbReference>
<evidence type="ECO:0000313" key="3">
    <source>
        <dbReference type="Proteomes" id="UP000295064"/>
    </source>
</evidence>
<evidence type="ECO:0000259" key="1">
    <source>
        <dbReference type="Pfam" id="PF09820"/>
    </source>
</evidence>
<evidence type="ECO:0000313" key="2">
    <source>
        <dbReference type="EMBL" id="TDO94048.1"/>
    </source>
</evidence>
<dbReference type="AlphaFoldDB" id="A0A4R6LYU1"/>
<dbReference type="PANTHER" id="PTHR34825">
    <property type="entry name" value="CONSERVED PROTEIN, WITH A WEAK D-GALACTARATE DEHYDRATASE/ALTRONATE HYDROLASE DOMAIN"/>
    <property type="match status" value="1"/>
</dbReference>
<dbReference type="InterPro" id="IPR012547">
    <property type="entry name" value="PDDEXK_9"/>
</dbReference>
<gene>
    <name evidence="2" type="ORF">DFR79_10413</name>
</gene>
<protein>
    <submittedName>
        <fullName evidence="2">PD-(D/E)XK nuclease superfamily protein</fullName>
    </submittedName>
</protein>
<dbReference type="Pfam" id="PF09820">
    <property type="entry name" value="AAA-ATPase_like"/>
    <property type="match status" value="1"/>
</dbReference>